<keyword evidence="1" id="KW-0472">Membrane</keyword>
<evidence type="ECO:0000313" key="3">
    <source>
        <dbReference type="Proteomes" id="UP001381693"/>
    </source>
</evidence>
<comment type="caution">
    <text evidence="2">The sequence shown here is derived from an EMBL/GenBank/DDBJ whole genome shotgun (WGS) entry which is preliminary data.</text>
</comment>
<sequence length="50" mass="5446">VVGNLLAFVGYYAFLCRVTSALDMFAIYATILPLVCGTLTMLFAYFNSAV</sequence>
<evidence type="ECO:0000256" key="1">
    <source>
        <dbReference type="SAM" id="Phobius"/>
    </source>
</evidence>
<accession>A0AAN9A658</accession>
<keyword evidence="1" id="KW-0812">Transmembrane</keyword>
<reference evidence="2 3" key="1">
    <citation type="submission" date="2023-11" db="EMBL/GenBank/DDBJ databases">
        <title>Halocaridina rubra genome assembly.</title>
        <authorList>
            <person name="Smith C."/>
        </authorList>
    </citation>
    <scope>NUCLEOTIDE SEQUENCE [LARGE SCALE GENOMIC DNA]</scope>
    <source>
        <strain evidence="2">EP-1</strain>
        <tissue evidence="2">Whole</tissue>
    </source>
</reference>
<keyword evidence="1" id="KW-1133">Transmembrane helix</keyword>
<dbReference type="AlphaFoldDB" id="A0AAN9A658"/>
<dbReference type="Proteomes" id="UP001381693">
    <property type="component" value="Unassembled WGS sequence"/>
</dbReference>
<protein>
    <submittedName>
        <fullName evidence="2">Uncharacterized protein</fullName>
    </submittedName>
</protein>
<proteinExistence type="predicted"/>
<evidence type="ECO:0000313" key="2">
    <source>
        <dbReference type="EMBL" id="KAK7082071.1"/>
    </source>
</evidence>
<keyword evidence="3" id="KW-1185">Reference proteome</keyword>
<dbReference type="EMBL" id="JAXCGZ010004213">
    <property type="protein sequence ID" value="KAK7082071.1"/>
    <property type="molecule type" value="Genomic_DNA"/>
</dbReference>
<feature type="non-terminal residue" evidence="2">
    <location>
        <position position="1"/>
    </location>
</feature>
<feature type="transmembrane region" description="Helical" evidence="1">
    <location>
        <begin position="25"/>
        <end position="46"/>
    </location>
</feature>
<organism evidence="2 3">
    <name type="scientific">Halocaridina rubra</name>
    <name type="common">Hawaiian red shrimp</name>
    <dbReference type="NCBI Taxonomy" id="373956"/>
    <lineage>
        <taxon>Eukaryota</taxon>
        <taxon>Metazoa</taxon>
        <taxon>Ecdysozoa</taxon>
        <taxon>Arthropoda</taxon>
        <taxon>Crustacea</taxon>
        <taxon>Multicrustacea</taxon>
        <taxon>Malacostraca</taxon>
        <taxon>Eumalacostraca</taxon>
        <taxon>Eucarida</taxon>
        <taxon>Decapoda</taxon>
        <taxon>Pleocyemata</taxon>
        <taxon>Caridea</taxon>
        <taxon>Atyoidea</taxon>
        <taxon>Atyidae</taxon>
        <taxon>Halocaridina</taxon>
    </lineage>
</organism>
<name>A0AAN9A658_HALRR</name>
<gene>
    <name evidence="2" type="ORF">SK128_025295</name>
</gene>